<evidence type="ECO:0000313" key="15">
    <source>
        <dbReference type="EMBL" id="MBS7810506.1"/>
    </source>
</evidence>
<accession>A0ABS5QB85</accession>
<dbReference type="CDD" id="cd00140">
    <property type="entry name" value="beta_clamp"/>
    <property type="match status" value="1"/>
</dbReference>
<dbReference type="Pfam" id="PF02767">
    <property type="entry name" value="DNA_pol3_beta_2"/>
    <property type="match status" value="1"/>
</dbReference>
<evidence type="ECO:0000256" key="7">
    <source>
        <dbReference type="ARBA" id="ARBA00022705"/>
    </source>
</evidence>
<dbReference type="InterPro" id="IPR022634">
    <property type="entry name" value="DNA_polIII_beta_N"/>
</dbReference>
<evidence type="ECO:0000256" key="2">
    <source>
        <dbReference type="ARBA" id="ARBA00010752"/>
    </source>
</evidence>
<feature type="domain" description="DNA polymerase III beta sliding clamp central" evidence="13">
    <location>
        <begin position="133"/>
        <end position="252"/>
    </location>
</feature>
<evidence type="ECO:0000256" key="5">
    <source>
        <dbReference type="ARBA" id="ARBA00022679"/>
    </source>
</evidence>
<dbReference type="SUPFAM" id="SSF55979">
    <property type="entry name" value="DNA clamp"/>
    <property type="match status" value="3"/>
</dbReference>
<evidence type="ECO:0000313" key="16">
    <source>
        <dbReference type="Proteomes" id="UP000766336"/>
    </source>
</evidence>
<evidence type="ECO:0000259" key="14">
    <source>
        <dbReference type="Pfam" id="PF02768"/>
    </source>
</evidence>
<dbReference type="PANTHER" id="PTHR30478">
    <property type="entry name" value="DNA POLYMERASE III SUBUNIT BETA"/>
    <property type="match status" value="1"/>
</dbReference>
<evidence type="ECO:0000256" key="9">
    <source>
        <dbReference type="ARBA" id="ARBA00023125"/>
    </source>
</evidence>
<keyword evidence="4" id="KW-0963">Cytoplasm</keyword>
<sequence>MSDKQSFAIQAGALRAAFARAVAVTERRNTIPILAHLHLEAKDGVLTVRATDLEIRISIEAKGDGDLPPITASAARLAALLPHIREEQTVTLTRAKGGQLELAAGTMRVQLFALEVEDFPTEAAPAWAAKWTVPAGDLRALLDRTMHAVSTEETRYYLNGIYLHPPHDDEARNLRAASTDGHRLMLAEIPLPAGDMPLAGILPRKTANILRAMLAQLPPGRPVEARQTDSRIEFQAGSWTFNSKLIDGTFPDYRRVMPADGLGEALQILDPRRMMEAIQSVSAISDERSRPIRVTNGSGLAVTLHCRQPENGEAQLDVPAEVAAWASNGAHPEFGVQARYLLDTLRVFRGGEGLTFRVEDGRAPIRVTGAEGVAVLMPMRV</sequence>
<dbReference type="Pfam" id="PF00712">
    <property type="entry name" value="DNA_pol3_beta"/>
    <property type="match status" value="1"/>
</dbReference>
<dbReference type="GO" id="GO:0003887">
    <property type="term" value="F:DNA-directed DNA polymerase activity"/>
    <property type="evidence" value="ECO:0007669"/>
    <property type="project" value="UniProtKB-EC"/>
</dbReference>
<dbReference type="InterPro" id="IPR001001">
    <property type="entry name" value="DNA_polIII_beta"/>
</dbReference>
<dbReference type="Gene3D" id="3.10.150.10">
    <property type="entry name" value="DNA Polymerase III, subunit A, domain 2"/>
    <property type="match status" value="1"/>
</dbReference>
<keyword evidence="5 15" id="KW-0808">Transferase</keyword>
<dbReference type="InterPro" id="IPR022637">
    <property type="entry name" value="DNA_polIII_beta_cen"/>
</dbReference>
<dbReference type="NCBIfam" id="TIGR00663">
    <property type="entry name" value="dnan"/>
    <property type="match status" value="1"/>
</dbReference>
<dbReference type="EMBL" id="JAHCDA010000001">
    <property type="protein sequence ID" value="MBS7810506.1"/>
    <property type="molecule type" value="Genomic_DNA"/>
</dbReference>
<dbReference type="SMART" id="SM00480">
    <property type="entry name" value="POL3Bc"/>
    <property type="match status" value="1"/>
</dbReference>
<evidence type="ECO:0000259" key="13">
    <source>
        <dbReference type="Pfam" id="PF02767"/>
    </source>
</evidence>
<dbReference type="Gene3D" id="3.70.10.10">
    <property type="match status" value="1"/>
</dbReference>
<keyword evidence="16" id="KW-1185">Reference proteome</keyword>
<keyword evidence="9" id="KW-0238">DNA-binding</keyword>
<organism evidence="15 16">
    <name type="scientific">Roseococcus pinisoli</name>
    <dbReference type="NCBI Taxonomy" id="2835040"/>
    <lineage>
        <taxon>Bacteria</taxon>
        <taxon>Pseudomonadati</taxon>
        <taxon>Pseudomonadota</taxon>
        <taxon>Alphaproteobacteria</taxon>
        <taxon>Acetobacterales</taxon>
        <taxon>Roseomonadaceae</taxon>
        <taxon>Roseococcus</taxon>
    </lineage>
</organism>
<evidence type="ECO:0000256" key="8">
    <source>
        <dbReference type="ARBA" id="ARBA00022932"/>
    </source>
</evidence>
<evidence type="ECO:0000256" key="11">
    <source>
        <dbReference type="ARBA" id="ARBA00033276"/>
    </source>
</evidence>
<evidence type="ECO:0000256" key="3">
    <source>
        <dbReference type="ARBA" id="ARBA00021035"/>
    </source>
</evidence>
<evidence type="ECO:0000256" key="1">
    <source>
        <dbReference type="ARBA" id="ARBA00004496"/>
    </source>
</evidence>
<feature type="domain" description="DNA polymerase III beta sliding clamp N-terminal" evidence="12">
    <location>
        <begin position="7"/>
        <end position="121"/>
    </location>
</feature>
<proteinExistence type="inferred from homology"/>
<keyword evidence="6 15" id="KW-0548">Nucleotidyltransferase</keyword>
<keyword evidence="7" id="KW-0235">DNA replication</keyword>
<protein>
    <recommendedName>
        <fullName evidence="3">Beta sliding clamp</fullName>
    </recommendedName>
    <alternativeName>
        <fullName evidence="11">Beta-clamp processivity factor</fullName>
    </alternativeName>
    <alternativeName>
        <fullName evidence="10">DNA polymerase III beta sliding clamp subunit</fullName>
    </alternativeName>
</protein>
<evidence type="ECO:0000259" key="12">
    <source>
        <dbReference type="Pfam" id="PF00712"/>
    </source>
</evidence>
<keyword evidence="8" id="KW-0239">DNA-directed DNA polymerase</keyword>
<dbReference type="RefSeq" id="WP_213669119.1">
    <property type="nucleotide sequence ID" value="NZ_JAHCDA010000001.1"/>
</dbReference>
<dbReference type="PANTHER" id="PTHR30478:SF0">
    <property type="entry name" value="BETA SLIDING CLAMP"/>
    <property type="match status" value="1"/>
</dbReference>
<name>A0ABS5QB85_9PROT</name>
<evidence type="ECO:0000256" key="6">
    <source>
        <dbReference type="ARBA" id="ARBA00022695"/>
    </source>
</evidence>
<dbReference type="InterPro" id="IPR022635">
    <property type="entry name" value="DNA_polIII_beta_C"/>
</dbReference>
<comment type="similarity">
    <text evidence="2">Belongs to the beta sliding clamp family.</text>
</comment>
<evidence type="ECO:0000256" key="4">
    <source>
        <dbReference type="ARBA" id="ARBA00022490"/>
    </source>
</evidence>
<evidence type="ECO:0000256" key="10">
    <source>
        <dbReference type="ARBA" id="ARBA00030988"/>
    </source>
</evidence>
<feature type="domain" description="DNA polymerase III beta sliding clamp C-terminal" evidence="14">
    <location>
        <begin position="255"/>
        <end position="371"/>
    </location>
</feature>
<gene>
    <name evidence="15" type="primary">dnaN</name>
    <name evidence="15" type="ORF">KHU32_06130</name>
</gene>
<reference evidence="15 16" key="1">
    <citation type="submission" date="2021-05" db="EMBL/GenBank/DDBJ databases">
        <title>Roseococcus sp. XZZS9, whole genome shotgun sequencing project.</title>
        <authorList>
            <person name="Zhao G."/>
            <person name="Shen L."/>
        </authorList>
    </citation>
    <scope>NUCLEOTIDE SEQUENCE [LARGE SCALE GENOMIC DNA]</scope>
    <source>
        <strain evidence="15 16">XZZS9</strain>
    </source>
</reference>
<comment type="caution">
    <text evidence="15">The sequence shown here is derived from an EMBL/GenBank/DDBJ whole genome shotgun (WGS) entry which is preliminary data.</text>
</comment>
<dbReference type="Pfam" id="PF02768">
    <property type="entry name" value="DNA_pol3_beta_3"/>
    <property type="match status" value="1"/>
</dbReference>
<dbReference type="InterPro" id="IPR046938">
    <property type="entry name" value="DNA_clamp_sf"/>
</dbReference>
<dbReference type="Proteomes" id="UP000766336">
    <property type="component" value="Unassembled WGS sequence"/>
</dbReference>
<comment type="subcellular location">
    <subcellularLocation>
        <location evidence="1">Cytoplasm</location>
    </subcellularLocation>
</comment>